<comment type="caution">
    <text evidence="1">The sequence shown here is derived from an EMBL/GenBank/DDBJ whole genome shotgun (WGS) entry which is preliminary data.</text>
</comment>
<evidence type="ECO:0000313" key="2">
    <source>
        <dbReference type="Proteomes" id="UP001235712"/>
    </source>
</evidence>
<protein>
    <submittedName>
        <fullName evidence="1">Uncharacterized protein</fullName>
    </submittedName>
</protein>
<name>A0ABT9PAZ7_9ACTN</name>
<reference evidence="1 2" key="1">
    <citation type="submission" date="2023-07" db="EMBL/GenBank/DDBJ databases">
        <title>Sequencing the genomes of 1000 actinobacteria strains.</title>
        <authorList>
            <person name="Klenk H.-P."/>
        </authorList>
    </citation>
    <scope>NUCLEOTIDE SEQUENCE [LARGE SCALE GENOMIC DNA]</scope>
    <source>
        <strain evidence="1 2">DSM 44388</strain>
    </source>
</reference>
<proteinExistence type="predicted"/>
<sequence>MAASALRIGRFSVSVVKAETWVRQYTADTGRPRYAYPAYEDFRSGTRSGPLEDADLLAPVLLNAKPTLEAYYWLQSQLPALNQALERIPEDASLTDASLSPDLLEPLFGVLDGNTRWGVRMTTLSKVLHRKRPGFIPLWDGQVRACYYGTGAPVPPVQGRGSGAFAVAVATALREDLTADAETWAAVAALATEPAITPLRALDIVAWNLGAQGETVPVQTGSVPVPRP</sequence>
<organism evidence="1 2">
    <name type="scientific">Kineosporia succinea</name>
    <dbReference type="NCBI Taxonomy" id="84632"/>
    <lineage>
        <taxon>Bacteria</taxon>
        <taxon>Bacillati</taxon>
        <taxon>Actinomycetota</taxon>
        <taxon>Actinomycetes</taxon>
        <taxon>Kineosporiales</taxon>
        <taxon>Kineosporiaceae</taxon>
        <taxon>Kineosporia</taxon>
    </lineage>
</organism>
<dbReference type="EMBL" id="JAUSQZ010000001">
    <property type="protein sequence ID" value="MDP9829871.1"/>
    <property type="molecule type" value="Genomic_DNA"/>
</dbReference>
<dbReference type="RefSeq" id="WP_307248501.1">
    <property type="nucleotide sequence ID" value="NZ_JAUSQZ010000001.1"/>
</dbReference>
<gene>
    <name evidence="1" type="ORF">J2S57_005620</name>
</gene>
<keyword evidence="2" id="KW-1185">Reference proteome</keyword>
<evidence type="ECO:0000313" key="1">
    <source>
        <dbReference type="EMBL" id="MDP9829871.1"/>
    </source>
</evidence>
<accession>A0ABT9PAZ7</accession>
<dbReference type="InterPro" id="IPR046275">
    <property type="entry name" value="DUF6308"/>
</dbReference>
<dbReference type="Proteomes" id="UP001235712">
    <property type="component" value="Unassembled WGS sequence"/>
</dbReference>
<dbReference type="Pfam" id="PF19827">
    <property type="entry name" value="DUF6308"/>
    <property type="match status" value="1"/>
</dbReference>